<evidence type="ECO:0000256" key="5">
    <source>
        <dbReference type="ARBA" id="ARBA00023136"/>
    </source>
</evidence>
<name>A0A425Y7Y3_9BACT</name>
<dbReference type="AlphaFoldDB" id="A0A425Y7Y3"/>
<dbReference type="Proteomes" id="UP000285794">
    <property type="component" value="Unassembled WGS sequence"/>
</dbReference>
<evidence type="ECO:0000313" key="7">
    <source>
        <dbReference type="EMBL" id="RRG24685.1"/>
    </source>
</evidence>
<feature type="transmembrane region" description="Helical" evidence="6">
    <location>
        <begin position="451"/>
        <end position="469"/>
    </location>
</feature>
<feature type="transmembrane region" description="Helical" evidence="6">
    <location>
        <begin position="9"/>
        <end position="30"/>
    </location>
</feature>
<evidence type="ECO:0000256" key="4">
    <source>
        <dbReference type="ARBA" id="ARBA00022989"/>
    </source>
</evidence>
<dbReference type="PANTHER" id="PTHR30250">
    <property type="entry name" value="PST FAMILY PREDICTED COLANIC ACID TRANSPORTER"/>
    <property type="match status" value="1"/>
</dbReference>
<feature type="transmembrane region" description="Helical" evidence="6">
    <location>
        <begin position="372"/>
        <end position="391"/>
    </location>
</feature>
<keyword evidence="5 6" id="KW-0472">Membrane</keyword>
<sequence length="489" mass="54911">MGIIRKQTIIGSIFSYVGAIIGLANVALLYPRILSTEEVGLLSWLIATTMLAAQFSGLGFGAVISRLFPYFRNEENQHNGFMFILFCVGLLGFVISLVAYASLHPFAGNYFSGDEAFNLNYLIYLIPLVFFSIFYNLFDSYNRVLYDAISGTFFRDIIFRIIVSVSLILLWKDFINFDQLVFIYVSAYCLPTVLLFGVLITRKQVSFKPKLNFIKPDLKKIMIDTSLYGLLNNFGDKIASQIDKLMLTGMLSLGATGIFTVMASFGVLISMPSRTLNKISSTVIAEAWKKKDLKTISKTYAQSGLHQFMVACLLFVGLWVNIDNVLQIVTPEYIEGKYVVFFIGLSNVVLMLSGISGVVIQNSPAYRKQSLFLILYAGIIIISNAIMIPLWGVTGAAAASFAASLCFNLMKYIFLLKRYKFQPFNYRYLLVIIIAVVSYYISYLLPKQDSYVIDIIIRGAIVSLIYIALTLSFRISKDLNDSALKLIKR</sequence>
<dbReference type="PANTHER" id="PTHR30250:SF11">
    <property type="entry name" value="O-ANTIGEN TRANSPORTER-RELATED"/>
    <property type="match status" value="1"/>
</dbReference>
<evidence type="ECO:0000256" key="1">
    <source>
        <dbReference type="ARBA" id="ARBA00004651"/>
    </source>
</evidence>
<evidence type="ECO:0000256" key="6">
    <source>
        <dbReference type="SAM" id="Phobius"/>
    </source>
</evidence>
<proteinExistence type="predicted"/>
<dbReference type="InterPro" id="IPR050833">
    <property type="entry name" value="Poly_Biosynth_Transport"/>
</dbReference>
<keyword evidence="3 6" id="KW-0812">Transmembrane</keyword>
<feature type="transmembrane region" description="Helical" evidence="6">
    <location>
        <begin position="397"/>
        <end position="416"/>
    </location>
</feature>
<dbReference type="EMBL" id="QQWG01000001">
    <property type="protein sequence ID" value="RRG24685.1"/>
    <property type="molecule type" value="Genomic_DNA"/>
</dbReference>
<comment type="caution">
    <text evidence="7">The sequence shown here is derived from an EMBL/GenBank/DDBJ whole genome shotgun (WGS) entry which is preliminary data.</text>
</comment>
<feature type="transmembrane region" description="Helical" evidence="6">
    <location>
        <begin position="121"/>
        <end position="138"/>
    </location>
</feature>
<accession>A0A425Y7Y3</accession>
<evidence type="ECO:0000313" key="8">
    <source>
        <dbReference type="Proteomes" id="UP000285794"/>
    </source>
</evidence>
<keyword evidence="2" id="KW-1003">Cell membrane</keyword>
<feature type="transmembrane region" description="Helical" evidence="6">
    <location>
        <begin position="245"/>
        <end position="269"/>
    </location>
</feature>
<feature type="transmembrane region" description="Helical" evidence="6">
    <location>
        <begin position="428"/>
        <end position="445"/>
    </location>
</feature>
<keyword evidence="8" id="KW-1185">Reference proteome</keyword>
<comment type="subcellular location">
    <subcellularLocation>
        <location evidence="1">Cell membrane</location>
        <topology evidence="1">Multi-pass membrane protein</topology>
    </subcellularLocation>
</comment>
<reference evidence="7 8" key="1">
    <citation type="submission" date="2018-07" db="EMBL/GenBank/DDBJ databases">
        <title>Draft genome sequence of Ancylomarina sp. M1P.</title>
        <authorList>
            <person name="Yadav S."/>
            <person name="Villanueva L."/>
            <person name="Damste J.S.S."/>
        </authorList>
    </citation>
    <scope>NUCLEOTIDE SEQUENCE [LARGE SCALE GENOMIC DNA]</scope>
    <source>
        <strain evidence="7 8">M1P</strain>
    </source>
</reference>
<evidence type="ECO:0000256" key="2">
    <source>
        <dbReference type="ARBA" id="ARBA00022475"/>
    </source>
</evidence>
<dbReference type="InterPro" id="IPR002797">
    <property type="entry name" value="Polysacc_synth"/>
</dbReference>
<feature type="transmembrane region" description="Helical" evidence="6">
    <location>
        <begin position="340"/>
        <end position="360"/>
    </location>
</feature>
<protein>
    <submittedName>
        <fullName evidence="7">Uncharacterized protein</fullName>
    </submittedName>
</protein>
<evidence type="ECO:0000256" key="3">
    <source>
        <dbReference type="ARBA" id="ARBA00022692"/>
    </source>
</evidence>
<dbReference type="GO" id="GO:0005886">
    <property type="term" value="C:plasma membrane"/>
    <property type="evidence" value="ECO:0007669"/>
    <property type="project" value="UniProtKB-SubCell"/>
</dbReference>
<feature type="transmembrane region" description="Helical" evidence="6">
    <location>
        <begin position="181"/>
        <end position="200"/>
    </location>
</feature>
<keyword evidence="4 6" id="KW-1133">Transmembrane helix</keyword>
<gene>
    <name evidence="7" type="ORF">DWB61_01325</name>
</gene>
<dbReference type="Pfam" id="PF01943">
    <property type="entry name" value="Polysacc_synt"/>
    <property type="match status" value="1"/>
</dbReference>
<dbReference type="RefSeq" id="WP_125029091.1">
    <property type="nucleotide sequence ID" value="NZ_JAPXVP010000001.1"/>
</dbReference>
<dbReference type="OrthoDB" id="88014at2"/>
<feature type="transmembrane region" description="Helical" evidence="6">
    <location>
        <begin position="80"/>
        <end position="101"/>
    </location>
</feature>
<feature type="transmembrane region" description="Helical" evidence="6">
    <location>
        <begin position="299"/>
        <end position="320"/>
    </location>
</feature>
<feature type="transmembrane region" description="Helical" evidence="6">
    <location>
        <begin position="42"/>
        <end position="68"/>
    </location>
</feature>
<organism evidence="7 8">
    <name type="scientific">Ancylomarina euxinus</name>
    <dbReference type="NCBI Taxonomy" id="2283627"/>
    <lineage>
        <taxon>Bacteria</taxon>
        <taxon>Pseudomonadati</taxon>
        <taxon>Bacteroidota</taxon>
        <taxon>Bacteroidia</taxon>
        <taxon>Marinilabiliales</taxon>
        <taxon>Marinifilaceae</taxon>
        <taxon>Ancylomarina</taxon>
    </lineage>
</organism>